<organism evidence="1">
    <name type="scientific">Arundo donax</name>
    <name type="common">Giant reed</name>
    <name type="synonym">Donax arundinaceus</name>
    <dbReference type="NCBI Taxonomy" id="35708"/>
    <lineage>
        <taxon>Eukaryota</taxon>
        <taxon>Viridiplantae</taxon>
        <taxon>Streptophyta</taxon>
        <taxon>Embryophyta</taxon>
        <taxon>Tracheophyta</taxon>
        <taxon>Spermatophyta</taxon>
        <taxon>Magnoliopsida</taxon>
        <taxon>Liliopsida</taxon>
        <taxon>Poales</taxon>
        <taxon>Poaceae</taxon>
        <taxon>PACMAD clade</taxon>
        <taxon>Arundinoideae</taxon>
        <taxon>Arundineae</taxon>
        <taxon>Arundo</taxon>
    </lineage>
</organism>
<sequence>MWQCSTTGVLRVRDHPSDKQFSSLDTYNVFFTSDEVSIFLV</sequence>
<accession>A0A0A9AY74</accession>
<dbReference type="AlphaFoldDB" id="A0A0A9AY74"/>
<reference evidence="1" key="2">
    <citation type="journal article" date="2015" name="Data Brief">
        <title>Shoot transcriptome of the giant reed, Arundo donax.</title>
        <authorList>
            <person name="Barrero R.A."/>
            <person name="Guerrero F.D."/>
            <person name="Moolhuijzen P."/>
            <person name="Goolsby J.A."/>
            <person name="Tidwell J."/>
            <person name="Bellgard S.E."/>
            <person name="Bellgard M.I."/>
        </authorList>
    </citation>
    <scope>NUCLEOTIDE SEQUENCE</scope>
    <source>
        <tissue evidence="1">Shoot tissue taken approximately 20 cm above the soil surface</tissue>
    </source>
</reference>
<protein>
    <submittedName>
        <fullName evidence="1">Uncharacterized protein</fullName>
    </submittedName>
</protein>
<reference evidence="1" key="1">
    <citation type="submission" date="2014-09" db="EMBL/GenBank/DDBJ databases">
        <authorList>
            <person name="Magalhaes I.L.F."/>
            <person name="Oliveira U."/>
            <person name="Santos F.R."/>
            <person name="Vidigal T.H.D.A."/>
            <person name="Brescovit A.D."/>
            <person name="Santos A.J."/>
        </authorList>
    </citation>
    <scope>NUCLEOTIDE SEQUENCE</scope>
    <source>
        <tissue evidence="1">Shoot tissue taken approximately 20 cm above the soil surface</tissue>
    </source>
</reference>
<evidence type="ECO:0000313" key="1">
    <source>
        <dbReference type="EMBL" id="JAD53880.1"/>
    </source>
</evidence>
<dbReference type="EMBL" id="GBRH01244015">
    <property type="protein sequence ID" value="JAD53880.1"/>
    <property type="molecule type" value="Transcribed_RNA"/>
</dbReference>
<proteinExistence type="predicted"/>
<name>A0A0A9AY74_ARUDO</name>